<accession>A0A2M3ZQB7</accession>
<organism evidence="2">
    <name type="scientific">Anopheles braziliensis</name>
    <dbReference type="NCBI Taxonomy" id="58242"/>
    <lineage>
        <taxon>Eukaryota</taxon>
        <taxon>Metazoa</taxon>
        <taxon>Ecdysozoa</taxon>
        <taxon>Arthropoda</taxon>
        <taxon>Hexapoda</taxon>
        <taxon>Insecta</taxon>
        <taxon>Pterygota</taxon>
        <taxon>Neoptera</taxon>
        <taxon>Endopterygota</taxon>
        <taxon>Diptera</taxon>
        <taxon>Nematocera</taxon>
        <taxon>Culicoidea</taxon>
        <taxon>Culicidae</taxon>
        <taxon>Anophelinae</taxon>
        <taxon>Anopheles</taxon>
    </lineage>
</organism>
<sequence length="73" mass="8268">MFILLITALLSGCNNPLPSSITSLFALRVRSLLTVCPWWGSSYWAPPGFYALLLVTSHRNNRISKSYNPRKKK</sequence>
<feature type="chain" id="PRO_5014973289" evidence="1">
    <location>
        <begin position="17"/>
        <end position="73"/>
    </location>
</feature>
<feature type="signal peptide" evidence="1">
    <location>
        <begin position="1"/>
        <end position="16"/>
    </location>
</feature>
<protein>
    <submittedName>
        <fullName evidence="2">Putative secreted peptide</fullName>
    </submittedName>
</protein>
<name>A0A2M3ZQB7_9DIPT</name>
<keyword evidence="1" id="KW-0732">Signal</keyword>
<evidence type="ECO:0000313" key="2">
    <source>
        <dbReference type="EMBL" id="MBW30741.1"/>
    </source>
</evidence>
<proteinExistence type="predicted"/>
<dbReference type="EMBL" id="GGFM01009990">
    <property type="protein sequence ID" value="MBW30741.1"/>
    <property type="molecule type" value="Transcribed_RNA"/>
</dbReference>
<dbReference type="AlphaFoldDB" id="A0A2M3ZQB7"/>
<evidence type="ECO:0000256" key="1">
    <source>
        <dbReference type="SAM" id="SignalP"/>
    </source>
</evidence>
<reference evidence="2" key="1">
    <citation type="submission" date="2018-01" db="EMBL/GenBank/DDBJ databases">
        <title>An insight into the sialome of Amazonian anophelines.</title>
        <authorList>
            <person name="Ribeiro J.M."/>
            <person name="Scarpassa V."/>
            <person name="Calvo E."/>
        </authorList>
    </citation>
    <scope>NUCLEOTIDE SEQUENCE</scope>
    <source>
        <tissue evidence="2">Salivary glands</tissue>
    </source>
</reference>